<accession>A0ACC2WGL2</accession>
<keyword evidence="2" id="KW-1185">Reference proteome</keyword>
<organism evidence="1 2">
    <name type="scientific">Naganishia cerealis</name>
    <dbReference type="NCBI Taxonomy" id="610337"/>
    <lineage>
        <taxon>Eukaryota</taxon>
        <taxon>Fungi</taxon>
        <taxon>Dikarya</taxon>
        <taxon>Basidiomycota</taxon>
        <taxon>Agaricomycotina</taxon>
        <taxon>Tremellomycetes</taxon>
        <taxon>Filobasidiales</taxon>
        <taxon>Filobasidiaceae</taxon>
        <taxon>Naganishia</taxon>
    </lineage>
</organism>
<comment type="caution">
    <text evidence="1">The sequence shown here is derived from an EMBL/GenBank/DDBJ whole genome shotgun (WGS) entry which is preliminary data.</text>
</comment>
<evidence type="ECO:0000313" key="2">
    <source>
        <dbReference type="Proteomes" id="UP001241377"/>
    </source>
</evidence>
<reference evidence="1" key="1">
    <citation type="submission" date="2023-04" db="EMBL/GenBank/DDBJ databases">
        <title>Draft Genome sequencing of Naganishia species isolated from polar environments using Oxford Nanopore Technology.</title>
        <authorList>
            <person name="Leo P."/>
            <person name="Venkateswaran K."/>
        </authorList>
    </citation>
    <scope>NUCLEOTIDE SEQUENCE</scope>
    <source>
        <strain evidence="1">MNA-CCFEE 5261</strain>
    </source>
</reference>
<sequence>MSVFNPQTFRTLSSSLPVYMTVGKVNTTFAARHLHSIPSISRPHLCVSREATSFRHPAQRYPRLRQLSTQTTTSTSGSIAEEVPVVLPTGSNAKGKAKAVDREHGEIIGHDTAAASPSASTKPALPRRRTLGLKAKKAAITLVCLCFVQVDEK</sequence>
<name>A0ACC2WGL2_9TREE</name>
<protein>
    <submittedName>
        <fullName evidence="1">Uncharacterized protein</fullName>
    </submittedName>
</protein>
<gene>
    <name evidence="1" type="ORF">QFC19_001428</name>
</gene>
<dbReference type="Proteomes" id="UP001241377">
    <property type="component" value="Unassembled WGS sequence"/>
</dbReference>
<proteinExistence type="predicted"/>
<evidence type="ECO:0000313" key="1">
    <source>
        <dbReference type="EMBL" id="KAJ9110919.1"/>
    </source>
</evidence>
<dbReference type="EMBL" id="JASBWR010000010">
    <property type="protein sequence ID" value="KAJ9110919.1"/>
    <property type="molecule type" value="Genomic_DNA"/>
</dbReference>